<feature type="domain" description="T6SS Phospholipase effector Tle1-like catalytic" evidence="2">
    <location>
        <begin position="18"/>
        <end position="360"/>
    </location>
</feature>
<dbReference type="PANTHER" id="PTHR33840">
    <property type="match status" value="1"/>
</dbReference>
<sequence length="502" mass="56144">MSTPTSPGATEPLPNKPRVLVLCFDGTSNQYDGENTNVVKFFAMLRKDCDNEQLCYYQTGVGTYLPPGMWSSMGMWIAKIMDEAVAWYLDAHVMDGYKFVMRNYRPGDKITIFGFSRGAYTARALAGFLTKIGLLPRDNEEQVTFAYKMYKQTDADGLILAAGFKATFCRPVNIEFLGVWDTVASTGILMSRNLPFTTNNSMIKTFRHALSLDERRAKFVPTFWQLSTPQPPTPKPGQGTTPAALTSTAKKSQDEHTDASTSERALHAQESGGGQTTQLLFSKEKAGGNARKSKRLWTRFRSSKMKYRTNVIEPQESDLDTTDVKQVWFAGCHSDVGGGAMKNTVESTLSDIPLRWMVREVIASQCGIQFDAAVMEDLHVHASLQAPEYYAAASSDAEGTPGPGPSKEDCAADEVDATKPLHDELRLMPIWWTLEIIPLPFSWQDAKGVWHKKWEFHLGRGRYVSHTGPLLFHKTVQMRMNDASLRYTPAAKYEKGKEEYIC</sequence>
<evidence type="ECO:0000256" key="1">
    <source>
        <dbReference type="SAM" id="MobiDB-lite"/>
    </source>
</evidence>
<dbReference type="OrthoDB" id="3162439at2759"/>
<dbReference type="Proteomes" id="UP000757232">
    <property type="component" value="Unassembled WGS sequence"/>
</dbReference>
<reference evidence="3" key="1">
    <citation type="submission" date="2016-06" db="EMBL/GenBank/DDBJ databases">
        <title>Draft Genome sequence of the fungus Inonotus baumii.</title>
        <authorList>
            <person name="Zhu H."/>
            <person name="Lin W."/>
        </authorList>
    </citation>
    <scope>NUCLEOTIDE SEQUENCE</scope>
    <source>
        <strain evidence="3">821</strain>
    </source>
</reference>
<organism evidence="3 4">
    <name type="scientific">Sanghuangporus baumii</name>
    <name type="common">Phellinus baumii</name>
    <dbReference type="NCBI Taxonomy" id="108892"/>
    <lineage>
        <taxon>Eukaryota</taxon>
        <taxon>Fungi</taxon>
        <taxon>Dikarya</taxon>
        <taxon>Basidiomycota</taxon>
        <taxon>Agaricomycotina</taxon>
        <taxon>Agaricomycetes</taxon>
        <taxon>Hymenochaetales</taxon>
        <taxon>Hymenochaetaceae</taxon>
        <taxon>Sanghuangporus</taxon>
    </lineage>
</organism>
<dbReference type="PANTHER" id="PTHR33840:SF2">
    <property type="entry name" value="TLE1 PHOSPHOLIPASE DOMAIN-CONTAINING PROTEIN"/>
    <property type="match status" value="1"/>
</dbReference>
<evidence type="ECO:0000313" key="4">
    <source>
        <dbReference type="Proteomes" id="UP000757232"/>
    </source>
</evidence>
<dbReference type="InterPro" id="IPR018712">
    <property type="entry name" value="Tle1-like_cat"/>
</dbReference>
<comment type="caution">
    <text evidence="3">The sequence shown here is derived from an EMBL/GenBank/DDBJ whole genome shotgun (WGS) entry which is preliminary data.</text>
</comment>
<keyword evidence="4" id="KW-1185">Reference proteome</keyword>
<dbReference type="SUPFAM" id="SSF53474">
    <property type="entry name" value="alpha/beta-Hydrolases"/>
    <property type="match status" value="1"/>
</dbReference>
<dbReference type="EMBL" id="LNZH02000146">
    <property type="protein sequence ID" value="OCB89886.1"/>
    <property type="molecule type" value="Genomic_DNA"/>
</dbReference>
<proteinExistence type="predicted"/>
<protein>
    <recommendedName>
        <fullName evidence="2">T6SS Phospholipase effector Tle1-like catalytic domain-containing protein</fullName>
    </recommendedName>
</protein>
<dbReference type="AlphaFoldDB" id="A0A9Q5I1M5"/>
<dbReference type="InterPro" id="IPR029058">
    <property type="entry name" value="AB_hydrolase_fold"/>
</dbReference>
<accession>A0A9Q5I1M5</accession>
<name>A0A9Q5I1M5_SANBA</name>
<evidence type="ECO:0000313" key="3">
    <source>
        <dbReference type="EMBL" id="OCB89886.1"/>
    </source>
</evidence>
<dbReference type="Pfam" id="PF09994">
    <property type="entry name" value="T6SS_Tle1-like_cat"/>
    <property type="match status" value="1"/>
</dbReference>
<evidence type="ECO:0000259" key="2">
    <source>
        <dbReference type="Pfam" id="PF09994"/>
    </source>
</evidence>
<gene>
    <name evidence="3" type="ORF">A7U60_g2915</name>
</gene>
<feature type="region of interest" description="Disordered" evidence="1">
    <location>
        <begin position="225"/>
        <end position="277"/>
    </location>
</feature>